<reference evidence="2" key="1">
    <citation type="submission" date="2020-08" db="EMBL/GenBank/DDBJ databases">
        <title>Multicomponent nature underlies the extraordinary mechanical properties of spider dragline silk.</title>
        <authorList>
            <person name="Kono N."/>
            <person name="Nakamura H."/>
            <person name="Mori M."/>
            <person name="Yoshida Y."/>
            <person name="Ohtoshi R."/>
            <person name="Malay A.D."/>
            <person name="Moran D.A.P."/>
            <person name="Tomita M."/>
            <person name="Numata K."/>
            <person name="Arakawa K."/>
        </authorList>
    </citation>
    <scope>NUCLEOTIDE SEQUENCE</scope>
</reference>
<dbReference type="Proteomes" id="UP000886998">
    <property type="component" value="Unassembled WGS sequence"/>
</dbReference>
<feature type="compositionally biased region" description="Polar residues" evidence="1">
    <location>
        <begin position="47"/>
        <end position="56"/>
    </location>
</feature>
<proteinExistence type="predicted"/>
<keyword evidence="3" id="KW-1185">Reference proteome</keyword>
<evidence type="ECO:0000256" key="1">
    <source>
        <dbReference type="SAM" id="MobiDB-lite"/>
    </source>
</evidence>
<dbReference type="AlphaFoldDB" id="A0A8X7CND4"/>
<gene>
    <name evidence="2" type="ORF">TNIN_18531</name>
</gene>
<feature type="region of interest" description="Disordered" evidence="1">
    <location>
        <begin position="38"/>
        <end position="60"/>
    </location>
</feature>
<comment type="caution">
    <text evidence="2">The sequence shown here is derived from an EMBL/GenBank/DDBJ whole genome shotgun (WGS) entry which is preliminary data.</text>
</comment>
<evidence type="ECO:0000313" key="3">
    <source>
        <dbReference type="Proteomes" id="UP000886998"/>
    </source>
</evidence>
<organism evidence="2 3">
    <name type="scientific">Trichonephila inaurata madagascariensis</name>
    <dbReference type="NCBI Taxonomy" id="2747483"/>
    <lineage>
        <taxon>Eukaryota</taxon>
        <taxon>Metazoa</taxon>
        <taxon>Ecdysozoa</taxon>
        <taxon>Arthropoda</taxon>
        <taxon>Chelicerata</taxon>
        <taxon>Arachnida</taxon>
        <taxon>Araneae</taxon>
        <taxon>Araneomorphae</taxon>
        <taxon>Entelegynae</taxon>
        <taxon>Araneoidea</taxon>
        <taxon>Nephilidae</taxon>
        <taxon>Trichonephila</taxon>
        <taxon>Trichonephila inaurata</taxon>
    </lineage>
</organism>
<sequence length="121" mass="13963">MQLINIIILKANGKPVKHEELVDHKAYRLLHRRLAPMKTTDIPDSKSPPTTSLSRNNTDELSRYEMRRALQVDIKDVPNSEKIDDFEKELIDILNYSKSVRTDGIGEFNTSCVDCYNEVEE</sequence>
<accession>A0A8X7CND4</accession>
<evidence type="ECO:0000313" key="2">
    <source>
        <dbReference type="EMBL" id="GFY79279.1"/>
    </source>
</evidence>
<dbReference type="EMBL" id="BMAV01023496">
    <property type="protein sequence ID" value="GFY79279.1"/>
    <property type="molecule type" value="Genomic_DNA"/>
</dbReference>
<name>A0A8X7CND4_9ARAC</name>
<protein>
    <submittedName>
        <fullName evidence="2">Uncharacterized protein</fullName>
    </submittedName>
</protein>